<dbReference type="EMBL" id="JAIVGD010000001">
    <property type="protein sequence ID" value="KAH0781102.1"/>
    <property type="molecule type" value="Genomic_DNA"/>
</dbReference>
<evidence type="ECO:0000256" key="1">
    <source>
        <dbReference type="SAM" id="MobiDB-lite"/>
    </source>
</evidence>
<accession>A0ABQ7WK27</accession>
<comment type="caution">
    <text evidence="2">The sequence shown here is derived from an EMBL/GenBank/DDBJ whole genome shotgun (WGS) entry which is preliminary data.</text>
</comment>
<sequence>MPPAQSFTFNFTPSSTNFLNLDSYNCETYSDESDFNETDSDETHYDETNSDEIDSDETDFDKIDSDESDYDETNSDETDCDETGSDETDSDNAHFDEADSELLQALRSQVTSMHSQPSPVELGRFSGYNAVGWVLQAELYFDFYAISNAHKLHYVSSYFDGDALEWFHWMSRNNQLVDWKYFKEQVVLRFQNSTVTTPMGILVDTFQAHFDYARYASMVPPVTQVFSFADLNIIPTYCKFESTSKVGKSNAEQVFDEMPLAENSPFSSDNEVVMSLERFAATTEAHLLNECSQQSNHKVFVDEQFDVTTFSSEGHSDLEDEVSEEVCHIQAQFEGSMSVVQQSSCEQPRNRSYQQLFDNLSQTCDCSKEFAENPKGNAIGMRCQFDLVRSTTWNPIIASYFIPSMFEGVTLRLDSSLQWCLSFNAFHAIPAMTFGENQYAAIAYESLVFTLEFEEAFNLTFSTLRGYDLSTLAYHCIPKSKATTRISHTSDAHTNTFTKIFVVVYSRIHVEIDRNFAMCVSHKTPEFFKLNRNGQISLLDTLDNHVESHNTLTYLAKNVSHYMHSNGSNICDILIDLNLENSGDTTMNHMCSFLNGLKFPDHLMVQVRGSDLVSMIMLILMQKWSMNSRPTVMLSVAASARISRHLSNTSSELPKHSNKITSLPIP</sequence>
<gene>
    <name evidence="2" type="ORF">KY290_000700</name>
</gene>
<evidence type="ECO:0000313" key="3">
    <source>
        <dbReference type="Proteomes" id="UP000826656"/>
    </source>
</evidence>
<feature type="region of interest" description="Disordered" evidence="1">
    <location>
        <begin position="647"/>
        <end position="666"/>
    </location>
</feature>
<evidence type="ECO:0000313" key="2">
    <source>
        <dbReference type="EMBL" id="KAH0781102.1"/>
    </source>
</evidence>
<name>A0ABQ7WK27_SOLTU</name>
<feature type="region of interest" description="Disordered" evidence="1">
    <location>
        <begin position="29"/>
        <end position="93"/>
    </location>
</feature>
<feature type="compositionally biased region" description="Acidic residues" evidence="1">
    <location>
        <begin position="48"/>
        <end position="59"/>
    </location>
</feature>
<reference evidence="2 3" key="1">
    <citation type="journal article" date="2021" name="bioRxiv">
        <title>Chromosome-scale and haplotype-resolved genome assembly of a tetraploid potato cultivar.</title>
        <authorList>
            <person name="Sun H."/>
            <person name="Jiao W.-B."/>
            <person name="Krause K."/>
            <person name="Campoy J.A."/>
            <person name="Goel M."/>
            <person name="Folz-Donahue K."/>
            <person name="Kukat C."/>
            <person name="Huettel B."/>
            <person name="Schneeberger K."/>
        </authorList>
    </citation>
    <scope>NUCLEOTIDE SEQUENCE [LARGE SCALE GENOMIC DNA]</scope>
    <source>
        <strain evidence="2">SolTubOtavaFocal</strain>
        <tissue evidence="2">Leaves</tissue>
    </source>
</reference>
<feature type="compositionally biased region" description="Acidic residues" evidence="1">
    <location>
        <begin position="29"/>
        <end position="40"/>
    </location>
</feature>
<feature type="compositionally biased region" description="Acidic residues" evidence="1">
    <location>
        <begin position="66"/>
        <end position="90"/>
    </location>
</feature>
<proteinExistence type="predicted"/>
<organism evidence="2 3">
    <name type="scientific">Solanum tuberosum</name>
    <name type="common">Potato</name>
    <dbReference type="NCBI Taxonomy" id="4113"/>
    <lineage>
        <taxon>Eukaryota</taxon>
        <taxon>Viridiplantae</taxon>
        <taxon>Streptophyta</taxon>
        <taxon>Embryophyta</taxon>
        <taxon>Tracheophyta</taxon>
        <taxon>Spermatophyta</taxon>
        <taxon>Magnoliopsida</taxon>
        <taxon>eudicotyledons</taxon>
        <taxon>Gunneridae</taxon>
        <taxon>Pentapetalae</taxon>
        <taxon>asterids</taxon>
        <taxon>lamiids</taxon>
        <taxon>Solanales</taxon>
        <taxon>Solanaceae</taxon>
        <taxon>Solanoideae</taxon>
        <taxon>Solaneae</taxon>
        <taxon>Solanum</taxon>
    </lineage>
</organism>
<protein>
    <recommendedName>
        <fullName evidence="4">Retrotransposon gag domain-containing protein</fullName>
    </recommendedName>
</protein>
<keyword evidence="3" id="KW-1185">Reference proteome</keyword>
<dbReference type="Proteomes" id="UP000826656">
    <property type="component" value="Unassembled WGS sequence"/>
</dbReference>
<evidence type="ECO:0008006" key="4">
    <source>
        <dbReference type="Google" id="ProtNLM"/>
    </source>
</evidence>